<dbReference type="GO" id="GO:0046872">
    <property type="term" value="F:metal ion binding"/>
    <property type="evidence" value="ECO:0007669"/>
    <property type="project" value="UniProtKB-KW"/>
</dbReference>
<comment type="similarity">
    <text evidence="10">Belongs to the peptidase M48 family.</text>
</comment>
<evidence type="ECO:0000256" key="3">
    <source>
        <dbReference type="ARBA" id="ARBA00022692"/>
    </source>
</evidence>
<keyword evidence="5 10" id="KW-0378">Hydrolase</keyword>
<dbReference type="InterPro" id="IPR050083">
    <property type="entry name" value="HtpX_protease"/>
</dbReference>
<dbReference type="Proteomes" id="UP001595921">
    <property type="component" value="Unassembled WGS sequence"/>
</dbReference>
<evidence type="ECO:0000256" key="1">
    <source>
        <dbReference type="ARBA" id="ARBA00022475"/>
    </source>
</evidence>
<proteinExistence type="inferred from homology"/>
<dbReference type="GO" id="GO:0008237">
    <property type="term" value="F:metallopeptidase activity"/>
    <property type="evidence" value="ECO:0007669"/>
    <property type="project" value="UniProtKB-KW"/>
</dbReference>
<feature type="transmembrane region" description="Helical" evidence="11">
    <location>
        <begin position="9"/>
        <end position="30"/>
    </location>
</feature>
<evidence type="ECO:0000256" key="10">
    <source>
        <dbReference type="RuleBase" id="RU003983"/>
    </source>
</evidence>
<evidence type="ECO:0000256" key="4">
    <source>
        <dbReference type="ARBA" id="ARBA00022723"/>
    </source>
</evidence>
<organism evidence="13 14">
    <name type="scientific">Halobium salinum</name>
    <dbReference type="NCBI Taxonomy" id="1364940"/>
    <lineage>
        <taxon>Archaea</taxon>
        <taxon>Methanobacteriati</taxon>
        <taxon>Methanobacteriota</taxon>
        <taxon>Stenosarchaea group</taxon>
        <taxon>Halobacteria</taxon>
        <taxon>Halobacteriales</taxon>
        <taxon>Haloferacaceae</taxon>
        <taxon>Halobium</taxon>
    </lineage>
</organism>
<feature type="transmembrane region" description="Helical" evidence="11">
    <location>
        <begin position="42"/>
        <end position="60"/>
    </location>
</feature>
<dbReference type="InterPro" id="IPR001915">
    <property type="entry name" value="Peptidase_M48"/>
</dbReference>
<feature type="domain" description="Peptidase M48" evidence="12">
    <location>
        <begin position="85"/>
        <end position="310"/>
    </location>
</feature>
<keyword evidence="14" id="KW-1185">Reference proteome</keyword>
<feature type="transmembrane region" description="Helical" evidence="11">
    <location>
        <begin position="217"/>
        <end position="235"/>
    </location>
</feature>
<dbReference type="PANTHER" id="PTHR43221">
    <property type="entry name" value="PROTEASE HTPX"/>
    <property type="match status" value="1"/>
</dbReference>
<keyword evidence="9 11" id="KW-0472">Membrane</keyword>
<accession>A0ABD5P7N1</accession>
<dbReference type="EMBL" id="JBHSDS010000003">
    <property type="protein sequence ID" value="MFC4356906.1"/>
    <property type="molecule type" value="Genomic_DNA"/>
</dbReference>
<dbReference type="GO" id="GO:0006508">
    <property type="term" value="P:proteolysis"/>
    <property type="evidence" value="ECO:0007669"/>
    <property type="project" value="UniProtKB-KW"/>
</dbReference>
<evidence type="ECO:0000259" key="12">
    <source>
        <dbReference type="Pfam" id="PF01435"/>
    </source>
</evidence>
<keyword evidence="2 10" id="KW-0645">Protease</keyword>
<evidence type="ECO:0000256" key="11">
    <source>
        <dbReference type="SAM" id="Phobius"/>
    </source>
</evidence>
<evidence type="ECO:0000256" key="7">
    <source>
        <dbReference type="ARBA" id="ARBA00022989"/>
    </source>
</evidence>
<dbReference type="EC" id="3.4.24.-" evidence="13"/>
<evidence type="ECO:0000256" key="8">
    <source>
        <dbReference type="ARBA" id="ARBA00023049"/>
    </source>
</evidence>
<evidence type="ECO:0000256" key="2">
    <source>
        <dbReference type="ARBA" id="ARBA00022670"/>
    </source>
</evidence>
<name>A0ABD5P7N1_9EURY</name>
<comment type="caution">
    <text evidence="13">The sequence shown here is derived from an EMBL/GenBank/DDBJ whole genome shotgun (WGS) entry which is preliminary data.</text>
</comment>
<gene>
    <name evidence="13" type="ORF">ACFO0N_02970</name>
</gene>
<evidence type="ECO:0000256" key="5">
    <source>
        <dbReference type="ARBA" id="ARBA00022801"/>
    </source>
</evidence>
<comment type="cofactor">
    <cofactor evidence="10">
        <name>Zn(2+)</name>
        <dbReference type="ChEBI" id="CHEBI:29105"/>
    </cofactor>
    <text evidence="10">Binds 1 zinc ion per subunit.</text>
</comment>
<dbReference type="Pfam" id="PF01435">
    <property type="entry name" value="Peptidase_M48"/>
    <property type="match status" value="1"/>
</dbReference>
<dbReference type="PANTHER" id="PTHR43221:SF2">
    <property type="entry name" value="PROTEASE HTPX HOMOLOG"/>
    <property type="match status" value="1"/>
</dbReference>
<evidence type="ECO:0000313" key="13">
    <source>
        <dbReference type="EMBL" id="MFC4356906.1"/>
    </source>
</evidence>
<sequence length="328" mass="34894">MPRLGVRAVGVAVGAAVLAVHLLAAVLVYRLLRVVWLDRGDLVTVAALLFGFTLLSAVLGHQYGTGRLLDGLTAVELPRNAGPGVRDRFDDVAAAMGVDPPTVLVAALPVPNALAVGGGGGRRRGGSGVVVLDYRLFRLLTAAELEAVFAHELAHLRARDALVQTVAFGLTRTLTAVGFVVCLPAVLLLSGLARGSAWAGGEPGEWALTPFGRLRVWLDRTVLTLLFGLTLLVFAHSRRREYAADDRAVDAVGDPLALARALVKLDRAANPRLSPLSPLYTHAGGEREGWRRLVATHPPVEARVGRLVERAEREGVTPATTPYRIPIE</sequence>
<protein>
    <submittedName>
        <fullName evidence="13">M48 family metallopeptidase</fullName>
        <ecNumber evidence="13">3.4.24.-</ecNumber>
    </submittedName>
</protein>
<feature type="transmembrane region" description="Helical" evidence="11">
    <location>
        <begin position="174"/>
        <end position="197"/>
    </location>
</feature>
<evidence type="ECO:0000256" key="9">
    <source>
        <dbReference type="ARBA" id="ARBA00023136"/>
    </source>
</evidence>
<evidence type="ECO:0000256" key="6">
    <source>
        <dbReference type="ARBA" id="ARBA00022833"/>
    </source>
</evidence>
<dbReference type="RefSeq" id="WP_267621928.1">
    <property type="nucleotide sequence ID" value="NZ_JAODIW010000006.1"/>
</dbReference>
<dbReference type="AlphaFoldDB" id="A0ABD5P7N1"/>
<reference evidence="13 14" key="1">
    <citation type="journal article" date="2019" name="Int. J. Syst. Evol. Microbiol.">
        <title>The Global Catalogue of Microorganisms (GCM) 10K type strain sequencing project: providing services to taxonomists for standard genome sequencing and annotation.</title>
        <authorList>
            <consortium name="The Broad Institute Genomics Platform"/>
            <consortium name="The Broad Institute Genome Sequencing Center for Infectious Disease"/>
            <person name="Wu L."/>
            <person name="Ma J."/>
        </authorList>
    </citation>
    <scope>NUCLEOTIDE SEQUENCE [LARGE SCALE GENOMIC DNA]</scope>
    <source>
        <strain evidence="13 14">CGMCC 1.12553</strain>
    </source>
</reference>
<dbReference type="Gene3D" id="3.30.2010.10">
    <property type="entry name" value="Metalloproteases ('zincins'), catalytic domain"/>
    <property type="match status" value="1"/>
</dbReference>
<keyword evidence="7 11" id="KW-1133">Transmembrane helix</keyword>
<keyword evidence="8 10" id="KW-0482">Metalloprotease</keyword>
<keyword evidence="3 11" id="KW-0812">Transmembrane</keyword>
<evidence type="ECO:0000313" key="14">
    <source>
        <dbReference type="Proteomes" id="UP001595921"/>
    </source>
</evidence>
<keyword evidence="4" id="KW-0479">Metal-binding</keyword>
<keyword evidence="6 10" id="KW-0862">Zinc</keyword>
<keyword evidence="1" id="KW-1003">Cell membrane</keyword>